<protein>
    <recommendedName>
        <fullName evidence="3">DUF4190 domain-containing protein</fullName>
    </recommendedName>
</protein>
<dbReference type="EMBL" id="BAAAOB010000001">
    <property type="protein sequence ID" value="GAA1788082.1"/>
    <property type="molecule type" value="Genomic_DNA"/>
</dbReference>
<keyword evidence="5" id="KW-1185">Reference proteome</keyword>
<accession>A0ABN2LHC6</accession>
<organism evidence="4 5">
    <name type="scientific">Leucobacter iarius</name>
    <dbReference type="NCBI Taxonomy" id="333963"/>
    <lineage>
        <taxon>Bacteria</taxon>
        <taxon>Bacillati</taxon>
        <taxon>Actinomycetota</taxon>
        <taxon>Actinomycetes</taxon>
        <taxon>Micrococcales</taxon>
        <taxon>Microbacteriaceae</taxon>
        <taxon>Leucobacter</taxon>
    </lineage>
</organism>
<comment type="caution">
    <text evidence="4">The sequence shown here is derived from an EMBL/GenBank/DDBJ whole genome shotgun (WGS) entry which is preliminary data.</text>
</comment>
<name>A0ABN2LHC6_9MICO</name>
<dbReference type="Pfam" id="PF13828">
    <property type="entry name" value="DUF4190"/>
    <property type="match status" value="1"/>
</dbReference>
<proteinExistence type="predicted"/>
<keyword evidence="2" id="KW-0472">Membrane</keyword>
<feature type="domain" description="DUF4190" evidence="3">
    <location>
        <begin position="50"/>
        <end position="102"/>
    </location>
</feature>
<evidence type="ECO:0000256" key="2">
    <source>
        <dbReference type="SAM" id="Phobius"/>
    </source>
</evidence>
<evidence type="ECO:0000259" key="3">
    <source>
        <dbReference type="Pfam" id="PF13828"/>
    </source>
</evidence>
<feature type="transmembrane region" description="Helical" evidence="2">
    <location>
        <begin position="85"/>
        <end position="118"/>
    </location>
</feature>
<keyword evidence="2" id="KW-1133">Transmembrane helix</keyword>
<dbReference type="Proteomes" id="UP001500851">
    <property type="component" value="Unassembled WGS sequence"/>
</dbReference>
<feature type="region of interest" description="Disordered" evidence="1">
    <location>
        <begin position="1"/>
        <end position="42"/>
    </location>
</feature>
<feature type="transmembrane region" description="Helical" evidence="2">
    <location>
        <begin position="49"/>
        <end position="73"/>
    </location>
</feature>
<keyword evidence="2" id="KW-0812">Transmembrane</keyword>
<evidence type="ECO:0000313" key="4">
    <source>
        <dbReference type="EMBL" id="GAA1788082.1"/>
    </source>
</evidence>
<sequence length="233" mass="24563">MSNLFPPQDPSQTGLPDATTSAPFSEQQPPYPGPAQPPFQPQPEAPLNALSLVSFIGSFFIGLVGIICGHIALKQIKRSGERGHGFALAGTIIGYVTLAFELIAVGFLILFGVFAVGAIGVAAGNAESHLRDEGGSAPYSEESVTPTPADQPLCDALSTYWDEVDAYVIGEPAPQTLIDSVKKVAEIAPETHQKLYTDYIAMLSGTSKLTAAEKQQLQADADNALTEDGADCW</sequence>
<evidence type="ECO:0000313" key="5">
    <source>
        <dbReference type="Proteomes" id="UP001500851"/>
    </source>
</evidence>
<dbReference type="InterPro" id="IPR025241">
    <property type="entry name" value="DUF4190"/>
</dbReference>
<reference evidence="4 5" key="1">
    <citation type="journal article" date="2019" name="Int. J. Syst. Evol. Microbiol.">
        <title>The Global Catalogue of Microorganisms (GCM) 10K type strain sequencing project: providing services to taxonomists for standard genome sequencing and annotation.</title>
        <authorList>
            <consortium name="The Broad Institute Genomics Platform"/>
            <consortium name="The Broad Institute Genome Sequencing Center for Infectious Disease"/>
            <person name="Wu L."/>
            <person name="Ma J."/>
        </authorList>
    </citation>
    <scope>NUCLEOTIDE SEQUENCE [LARGE SCALE GENOMIC DNA]</scope>
    <source>
        <strain evidence="4 5">JCM 14736</strain>
    </source>
</reference>
<evidence type="ECO:0000256" key="1">
    <source>
        <dbReference type="SAM" id="MobiDB-lite"/>
    </source>
</evidence>
<gene>
    <name evidence="4" type="ORF">GCM10009768_16400</name>
</gene>
<feature type="compositionally biased region" description="Polar residues" evidence="1">
    <location>
        <begin position="1"/>
        <end position="26"/>
    </location>
</feature>
<dbReference type="RefSeq" id="WP_344031298.1">
    <property type="nucleotide sequence ID" value="NZ_BAAAOB010000001.1"/>
</dbReference>
<feature type="compositionally biased region" description="Pro residues" evidence="1">
    <location>
        <begin position="29"/>
        <end position="42"/>
    </location>
</feature>